<dbReference type="Pfam" id="PF12730">
    <property type="entry name" value="ABC2_membrane_4"/>
    <property type="match status" value="1"/>
</dbReference>
<gene>
    <name evidence="2" type="ORF">ATY41_05165</name>
</gene>
<keyword evidence="1" id="KW-0812">Transmembrane</keyword>
<feature type="transmembrane region" description="Helical" evidence="1">
    <location>
        <begin position="74"/>
        <end position="100"/>
    </location>
</feature>
<dbReference type="EMBL" id="LNZG01000046">
    <property type="protein sequence ID" value="ODA89482.1"/>
    <property type="molecule type" value="Genomic_DNA"/>
</dbReference>
<dbReference type="GO" id="GO:0140359">
    <property type="term" value="F:ABC-type transporter activity"/>
    <property type="evidence" value="ECO:0007669"/>
    <property type="project" value="InterPro"/>
</dbReference>
<comment type="caution">
    <text evidence="2">The sequence shown here is derived from an EMBL/GenBank/DDBJ whole genome shotgun (WGS) entry which is preliminary data.</text>
</comment>
<dbReference type="PANTHER" id="PTHR37305:SF1">
    <property type="entry name" value="MEMBRANE PROTEIN"/>
    <property type="match status" value="1"/>
</dbReference>
<evidence type="ECO:0000313" key="2">
    <source>
        <dbReference type="EMBL" id="ODA89482.1"/>
    </source>
</evidence>
<organism evidence="2 3">
    <name type="scientific">Leifsonia xyli subsp. xyli</name>
    <dbReference type="NCBI Taxonomy" id="59736"/>
    <lineage>
        <taxon>Bacteria</taxon>
        <taxon>Bacillati</taxon>
        <taxon>Actinomycetota</taxon>
        <taxon>Actinomycetes</taxon>
        <taxon>Micrococcales</taxon>
        <taxon>Microbacteriaceae</taxon>
        <taxon>Leifsonia</taxon>
    </lineage>
</organism>
<evidence type="ECO:0000256" key="1">
    <source>
        <dbReference type="SAM" id="Phobius"/>
    </source>
</evidence>
<keyword evidence="1" id="KW-0472">Membrane</keyword>
<feature type="transmembrane region" description="Helical" evidence="1">
    <location>
        <begin position="166"/>
        <end position="190"/>
    </location>
</feature>
<dbReference type="AlphaFoldDB" id="A0A1E2SI00"/>
<sequence length="276" mass="28512">MTTTTAPVHSSLGRLSFPRVIGSEWIKLRSLRSTFWTLASVIVIVIGFSALLSVTIPSAETLRQQLPGTRLDGFVSAAATTGLTFAQLVVAVLGVLVISGEFSTGMIRSSFAAVPRRFPTIAAKAITLFLVSFIVGLVSFAASWAIAAVVMSAKGYQADLFAGSTLWSILGAAVYLGLVAVFSMGLGTILKASGGGIAAAVGALFVLPIIASIVVGLLPDAKWLTDAQHYLISNAGSGMAGLANDALEPWANAVTVLVWTAVSFAGGALLLQRRDA</sequence>
<reference evidence="2 3" key="1">
    <citation type="submission" date="2015-11" db="EMBL/GenBank/DDBJ databases">
        <authorList>
            <person name="Zhang Y."/>
            <person name="Guo Z."/>
        </authorList>
    </citation>
    <scope>NUCLEOTIDE SEQUENCE [LARGE SCALE GENOMIC DNA]</scope>
    <source>
        <strain evidence="3">gdw1</strain>
    </source>
</reference>
<feature type="transmembrane region" description="Helical" evidence="1">
    <location>
        <begin position="121"/>
        <end position="146"/>
    </location>
</feature>
<protein>
    <submittedName>
        <fullName evidence="2">ABC transporter permease</fullName>
    </submittedName>
</protein>
<evidence type="ECO:0000313" key="3">
    <source>
        <dbReference type="Proteomes" id="UP000094426"/>
    </source>
</evidence>
<dbReference type="RefSeq" id="WP_011185767.1">
    <property type="nucleotide sequence ID" value="NZ_LNZG01000046.1"/>
</dbReference>
<dbReference type="Proteomes" id="UP000094426">
    <property type="component" value="Unassembled WGS sequence"/>
</dbReference>
<dbReference type="PANTHER" id="PTHR37305">
    <property type="entry name" value="INTEGRAL MEMBRANE PROTEIN-RELATED"/>
    <property type="match status" value="1"/>
</dbReference>
<name>A0A1E2SI00_LEIXY</name>
<dbReference type="GO" id="GO:0005886">
    <property type="term" value="C:plasma membrane"/>
    <property type="evidence" value="ECO:0007669"/>
    <property type="project" value="UniProtKB-SubCell"/>
</dbReference>
<proteinExistence type="predicted"/>
<keyword evidence="1" id="KW-1133">Transmembrane helix</keyword>
<accession>A0A1E2SI00</accession>
<dbReference type="OrthoDB" id="3297477at2"/>
<feature type="transmembrane region" description="Helical" evidence="1">
    <location>
        <begin position="197"/>
        <end position="218"/>
    </location>
</feature>
<dbReference type="OMA" id="ACWATAN"/>
<feature type="transmembrane region" description="Helical" evidence="1">
    <location>
        <begin position="250"/>
        <end position="271"/>
    </location>
</feature>
<feature type="transmembrane region" description="Helical" evidence="1">
    <location>
        <begin position="35"/>
        <end position="54"/>
    </location>
</feature>